<protein>
    <submittedName>
        <fullName evidence="3">Uncharacterized protein</fullName>
    </submittedName>
</protein>
<keyword evidence="4" id="KW-1185">Reference proteome</keyword>
<evidence type="ECO:0000256" key="2">
    <source>
        <dbReference type="SAM" id="Phobius"/>
    </source>
</evidence>
<feature type="transmembrane region" description="Helical" evidence="2">
    <location>
        <begin position="6"/>
        <end position="27"/>
    </location>
</feature>
<comment type="caution">
    <text evidence="3">The sequence shown here is derived from an EMBL/GenBank/DDBJ whole genome shotgun (WGS) entry which is preliminary data.</text>
</comment>
<keyword evidence="2" id="KW-1133">Transmembrane helix</keyword>
<sequence>MDPLIGAAWLLTGAVIGAVVMLLVGPARAQRESQRAREALADSQQRRLLEKLREDNRELETRLERQEQRHLRSLEALKRSHAGEIADIEEDLKQERAKLRALVEASSQGHVISGTSFEPTRFDEN</sequence>
<proteinExistence type="predicted"/>
<feature type="coiled-coil region" evidence="1">
    <location>
        <begin position="42"/>
        <end position="105"/>
    </location>
</feature>
<keyword evidence="1" id="KW-0175">Coiled coil</keyword>
<keyword evidence="2" id="KW-0472">Membrane</keyword>
<accession>A0A940YQS1</accession>
<dbReference type="AlphaFoldDB" id="A0A940YQS1"/>
<gene>
    <name evidence="3" type="ORF">KAK06_15090</name>
</gene>
<dbReference type="EMBL" id="JAGQDE010000013">
    <property type="protein sequence ID" value="MBQ0960278.1"/>
    <property type="molecule type" value="Genomic_DNA"/>
</dbReference>
<keyword evidence="2" id="KW-0812">Transmembrane</keyword>
<organism evidence="3 4">
    <name type="scientific">Ideonella aquatica</name>
    <dbReference type="NCBI Taxonomy" id="2824119"/>
    <lineage>
        <taxon>Bacteria</taxon>
        <taxon>Pseudomonadati</taxon>
        <taxon>Pseudomonadota</taxon>
        <taxon>Betaproteobacteria</taxon>
        <taxon>Burkholderiales</taxon>
        <taxon>Sphaerotilaceae</taxon>
        <taxon>Ideonella</taxon>
    </lineage>
</organism>
<evidence type="ECO:0000256" key="1">
    <source>
        <dbReference type="SAM" id="Coils"/>
    </source>
</evidence>
<reference evidence="3" key="1">
    <citation type="submission" date="2021-04" db="EMBL/GenBank/DDBJ databases">
        <title>The genome sequence of Ideonella sp. 4Y11.</title>
        <authorList>
            <person name="Liu Y."/>
        </authorList>
    </citation>
    <scope>NUCLEOTIDE SEQUENCE</scope>
    <source>
        <strain evidence="3">4Y11</strain>
    </source>
</reference>
<dbReference type="Proteomes" id="UP000678374">
    <property type="component" value="Unassembled WGS sequence"/>
</dbReference>
<name>A0A940YQS1_9BURK</name>
<evidence type="ECO:0000313" key="3">
    <source>
        <dbReference type="EMBL" id="MBQ0960278.1"/>
    </source>
</evidence>
<evidence type="ECO:0000313" key="4">
    <source>
        <dbReference type="Proteomes" id="UP000678374"/>
    </source>
</evidence>
<dbReference type="RefSeq" id="WP_210802949.1">
    <property type="nucleotide sequence ID" value="NZ_JAGQDE010000013.1"/>
</dbReference>